<protein>
    <submittedName>
        <fullName evidence="4">Uncharacterized protein LOC101894419</fullName>
    </submittedName>
</protein>
<feature type="signal peptide" evidence="1">
    <location>
        <begin position="1"/>
        <end position="24"/>
    </location>
</feature>
<organism evidence="3 4">
    <name type="scientific">Musca domestica</name>
    <name type="common">House fly</name>
    <dbReference type="NCBI Taxonomy" id="7370"/>
    <lineage>
        <taxon>Eukaryota</taxon>
        <taxon>Metazoa</taxon>
        <taxon>Ecdysozoa</taxon>
        <taxon>Arthropoda</taxon>
        <taxon>Hexapoda</taxon>
        <taxon>Insecta</taxon>
        <taxon>Pterygota</taxon>
        <taxon>Neoptera</taxon>
        <taxon>Endopterygota</taxon>
        <taxon>Diptera</taxon>
        <taxon>Brachycera</taxon>
        <taxon>Muscomorpha</taxon>
        <taxon>Muscoidea</taxon>
        <taxon>Muscidae</taxon>
        <taxon>Musca</taxon>
    </lineage>
</organism>
<feature type="domain" description="Chitin-binding type-2" evidence="2">
    <location>
        <begin position="165"/>
        <end position="229"/>
    </location>
</feature>
<evidence type="ECO:0000313" key="3">
    <source>
        <dbReference type="Proteomes" id="UP001652621"/>
    </source>
</evidence>
<reference evidence="4" key="1">
    <citation type="submission" date="2025-08" db="UniProtKB">
        <authorList>
            <consortium name="RefSeq"/>
        </authorList>
    </citation>
    <scope>IDENTIFICATION</scope>
    <source>
        <strain evidence="4">Aabys</strain>
        <tissue evidence="4">Whole body</tissue>
    </source>
</reference>
<evidence type="ECO:0000259" key="2">
    <source>
        <dbReference type="PROSITE" id="PS50940"/>
    </source>
</evidence>
<dbReference type="RefSeq" id="XP_005179477.2">
    <property type="nucleotide sequence ID" value="XM_005179420.4"/>
</dbReference>
<gene>
    <name evidence="4" type="primary">LOC101894419</name>
</gene>
<name>A0A9J7CNP9_MUSDO</name>
<dbReference type="PROSITE" id="PS50940">
    <property type="entry name" value="CHIT_BIND_II"/>
    <property type="match status" value="1"/>
</dbReference>
<keyword evidence="1" id="KW-0732">Signal</keyword>
<dbReference type="Proteomes" id="UP001652621">
    <property type="component" value="Unplaced"/>
</dbReference>
<sequence length="229" mass="24621">MAVQLKKFEILLTVFLCTFLQIEGQCNDCSTATQIACVSETQYQICANNVATGSINSCPPDYICSTASTVTCQPRSSNIAPTCGSCNVCDATQTFACTGRNTYALCLGTNTPSTSAIGDCGPDLLCNINLPQMCGNATDGISPTCSSNDNNVNCCGSITISEYAKRYCQMLQINSRFPVPAEVDSTYQNYIYCFLTPSGTWSGQVYTCAGSTYFDQYSKYCVAKKPTEC</sequence>
<accession>A0A9J7CNP9</accession>
<keyword evidence="3" id="KW-1185">Reference proteome</keyword>
<dbReference type="GeneID" id="101894419"/>
<dbReference type="InterPro" id="IPR002557">
    <property type="entry name" value="Chitin-bd_dom"/>
</dbReference>
<feature type="chain" id="PRO_5045273722" evidence="1">
    <location>
        <begin position="25"/>
        <end position="229"/>
    </location>
</feature>
<dbReference type="VEuPathDB" id="VectorBase:MDOA012735"/>
<evidence type="ECO:0000256" key="1">
    <source>
        <dbReference type="SAM" id="SignalP"/>
    </source>
</evidence>
<dbReference type="OrthoDB" id="8179045at2759"/>
<evidence type="ECO:0000313" key="4">
    <source>
        <dbReference type="RefSeq" id="XP_005179477.2"/>
    </source>
</evidence>
<dbReference type="VEuPathDB" id="VectorBase:MDOMA2_015630"/>
<proteinExistence type="predicted"/>
<dbReference type="eggNOG" id="ENOG502TAWI">
    <property type="taxonomic scope" value="Eukaryota"/>
</dbReference>